<name>A0A5J6TRA5_9CAUD</name>
<protein>
    <submittedName>
        <fullName evidence="1">Uncharacterized protein</fullName>
    </submittedName>
</protein>
<keyword evidence="2" id="KW-1185">Reference proteome</keyword>
<dbReference type="GeneID" id="80019203"/>
<accession>A0A5J6TRA5</accession>
<proteinExistence type="predicted"/>
<dbReference type="EMBL" id="MN234216">
    <property type="protein sequence ID" value="QFG13333.1"/>
    <property type="molecule type" value="Genomic_DNA"/>
</dbReference>
<evidence type="ECO:0000313" key="2">
    <source>
        <dbReference type="Proteomes" id="UP000326486"/>
    </source>
</evidence>
<reference evidence="1 2" key="1">
    <citation type="submission" date="2019-07" db="EMBL/GenBank/DDBJ databases">
        <authorList>
            <person name="Almisry A."/>
            <person name="Mousa M."/>
            <person name="Gordon L.L."/>
            <person name="Lee M."/>
            <person name="Mandava P."/>
            <person name="Moxley J.T."/>
            <person name="Shaffer C.D."/>
            <person name="Weston-Hafer K.A."/>
            <person name="Garlena R.A."/>
            <person name="Russell D.A."/>
            <person name="Pope W.H."/>
            <person name="Jacobs-Sera D."/>
            <person name="Hatfull G.F."/>
        </authorList>
    </citation>
    <scope>NUCLEOTIDE SEQUENCE [LARGE SCALE GENOMIC DNA]</scope>
</reference>
<sequence>MEDRDKRKAQKHRTAAAAHRVAAQRHMLMATMVETGAAFRELHDTMTAGDARDVATHPDLAEWNVQMDAFYGSA</sequence>
<organism evidence="1 2">
    <name type="scientific">Streptomyces phage Gilgamesh</name>
    <dbReference type="NCBI Taxonomy" id="2599890"/>
    <lineage>
        <taxon>Viruses</taxon>
        <taxon>Duplodnaviria</taxon>
        <taxon>Heunggongvirae</taxon>
        <taxon>Uroviricota</taxon>
        <taxon>Caudoviricetes</taxon>
        <taxon>Gilgameshvirus</taxon>
        <taxon>Gilgameshvirus gilgamesh</taxon>
    </lineage>
</organism>
<gene>
    <name evidence="1" type="primary">141</name>
    <name evidence="1" type="ORF">SEA_GILGAMESH_141</name>
</gene>
<evidence type="ECO:0000313" key="1">
    <source>
        <dbReference type="EMBL" id="QFG13333.1"/>
    </source>
</evidence>
<dbReference type="RefSeq" id="YP_010754609.1">
    <property type="nucleotide sequence ID" value="NC_073461.1"/>
</dbReference>
<dbReference type="Proteomes" id="UP000326486">
    <property type="component" value="Segment"/>
</dbReference>
<dbReference type="KEGG" id="vg:80019203"/>